<accession>A0A2M9YMQ6</accession>
<gene>
    <name evidence="4" type="ORF">CH376_21625</name>
    <name evidence="3" type="ORF">CH380_13745</name>
</gene>
<keyword evidence="5" id="KW-1185">Reference proteome</keyword>
<dbReference type="InterPro" id="IPR036770">
    <property type="entry name" value="Ankyrin_rpt-contain_sf"/>
</dbReference>
<dbReference type="RefSeq" id="WP_100786313.1">
    <property type="nucleotide sequence ID" value="NZ_NPDV01000011.1"/>
</dbReference>
<evidence type="ECO:0000256" key="1">
    <source>
        <dbReference type="PROSITE-ProRule" id="PRU00023"/>
    </source>
</evidence>
<feature type="repeat" description="ANK" evidence="1">
    <location>
        <begin position="343"/>
        <end position="377"/>
    </location>
</feature>
<protein>
    <submittedName>
        <fullName evidence="3">Uncharacterized protein</fullName>
    </submittedName>
</protein>
<dbReference type="SMART" id="SM00248">
    <property type="entry name" value="ANK"/>
    <property type="match status" value="9"/>
</dbReference>
<feature type="repeat" description="ANK" evidence="1">
    <location>
        <begin position="378"/>
        <end position="403"/>
    </location>
</feature>
<dbReference type="Proteomes" id="UP000232149">
    <property type="component" value="Unassembled WGS sequence"/>
</dbReference>
<dbReference type="Pfam" id="PF00023">
    <property type="entry name" value="Ank"/>
    <property type="match status" value="1"/>
</dbReference>
<dbReference type="GO" id="GO:0071546">
    <property type="term" value="C:pi-body"/>
    <property type="evidence" value="ECO:0007669"/>
    <property type="project" value="TreeGrafter"/>
</dbReference>
<dbReference type="PANTHER" id="PTHR24157:SF3">
    <property type="entry name" value="ANKYRIN REPEAT, SAM AND BASIC LEUCINE ZIPPER DOMAIN-CONTAINING PROTEIN 1"/>
    <property type="match status" value="1"/>
</dbReference>
<evidence type="ECO:0000313" key="5">
    <source>
        <dbReference type="Proteomes" id="UP000232149"/>
    </source>
</evidence>
<dbReference type="SUPFAM" id="SSF48403">
    <property type="entry name" value="Ankyrin repeat"/>
    <property type="match status" value="1"/>
</dbReference>
<dbReference type="Proteomes" id="UP000232188">
    <property type="component" value="Unassembled WGS sequence"/>
</dbReference>
<comment type="caution">
    <text evidence="3">The sequence shown here is derived from an EMBL/GenBank/DDBJ whole genome shotgun (WGS) entry which is preliminary data.</text>
</comment>
<evidence type="ECO:0000256" key="2">
    <source>
        <dbReference type="SAM" id="SignalP"/>
    </source>
</evidence>
<proteinExistence type="predicted"/>
<feature type="chain" id="PRO_5014689887" evidence="2">
    <location>
        <begin position="26"/>
        <end position="410"/>
    </location>
</feature>
<dbReference type="Pfam" id="PF12796">
    <property type="entry name" value="Ank_2"/>
    <property type="match status" value="3"/>
</dbReference>
<sequence>MKIKRTFFFLMRTALIALLSYQSNCSNSNNIPLGDEYTGSGLSSDEINFLESVKLGTGDRENLFEVQKALSKISNIDVQHPRTGCTALLYSIDNYKSPIVAKFLIKHGASVNKIPPCRESPLGGAAYAQNYSLVKFLLDSGSKDVNSQDSLGTPLNFASRVPNLRLIRLLIKNGADVNLPDKVNDTSVITQNDTPLTVITRNIDQDFSYSESNTIEAMKFLIHKGANLNHVNQVGMTPLMYSASYGSYDITKLLIDEGANINAETGYGTPLMLSGSYDITKLLINKGADINAKNYFGCSVLFKVVSVKYGFDKEEYQSSLNWQYKTAKLLISKGADVNAKNEDGYSVLMAAIWPGKTSTKIVKLLIDHGADVNAKSKNGLTPLIKAAKENQSEVIHLLLEKGAKNISHTD</sequence>
<dbReference type="PROSITE" id="PS50088">
    <property type="entry name" value="ANK_REPEAT"/>
    <property type="match status" value="4"/>
</dbReference>
<name>A0A2M9YMQ6_9LEPT</name>
<feature type="signal peptide" evidence="2">
    <location>
        <begin position="1"/>
        <end position="25"/>
    </location>
</feature>
<feature type="repeat" description="ANK" evidence="1">
    <location>
        <begin position="150"/>
        <end position="182"/>
    </location>
</feature>
<evidence type="ECO:0000313" key="4">
    <source>
        <dbReference type="EMBL" id="PJZ59839.1"/>
    </source>
</evidence>
<dbReference type="PROSITE" id="PS50297">
    <property type="entry name" value="ANK_REP_REGION"/>
    <property type="match status" value="4"/>
</dbReference>
<dbReference type="EMBL" id="NPDV01000011">
    <property type="protein sequence ID" value="PJZ52804.1"/>
    <property type="molecule type" value="Genomic_DNA"/>
</dbReference>
<keyword evidence="2" id="KW-0732">Signal</keyword>
<dbReference type="InterPro" id="IPR002110">
    <property type="entry name" value="Ankyrin_rpt"/>
</dbReference>
<dbReference type="PRINTS" id="PR01415">
    <property type="entry name" value="ANKYRIN"/>
</dbReference>
<dbReference type="EMBL" id="NPDU01000094">
    <property type="protein sequence ID" value="PJZ59839.1"/>
    <property type="molecule type" value="Genomic_DNA"/>
</dbReference>
<organism evidence="3 6">
    <name type="scientific">Leptospira adleri</name>
    <dbReference type="NCBI Taxonomy" id="2023186"/>
    <lineage>
        <taxon>Bacteria</taxon>
        <taxon>Pseudomonadati</taxon>
        <taxon>Spirochaetota</taxon>
        <taxon>Spirochaetia</taxon>
        <taxon>Leptospirales</taxon>
        <taxon>Leptospiraceae</taxon>
        <taxon>Leptospira</taxon>
    </lineage>
</organism>
<keyword evidence="1" id="KW-0040">ANK repeat</keyword>
<dbReference type="Gene3D" id="1.25.40.20">
    <property type="entry name" value="Ankyrin repeat-containing domain"/>
    <property type="match status" value="3"/>
</dbReference>
<evidence type="ECO:0000313" key="3">
    <source>
        <dbReference type="EMBL" id="PJZ52804.1"/>
    </source>
</evidence>
<reference evidence="5 6" key="1">
    <citation type="submission" date="2017-07" db="EMBL/GenBank/DDBJ databases">
        <title>Leptospira spp. isolated from tropical soils.</title>
        <authorList>
            <person name="Thibeaux R."/>
            <person name="Iraola G."/>
            <person name="Ferres I."/>
            <person name="Bierque E."/>
            <person name="Girault D."/>
            <person name="Soupe-Gilbert M.-E."/>
            <person name="Picardeau M."/>
            <person name="Goarant C."/>
        </authorList>
    </citation>
    <scope>NUCLEOTIDE SEQUENCE [LARGE SCALE GENOMIC DNA]</scope>
    <source>
        <strain evidence="3 6">FH2-B-C1</strain>
        <strain evidence="4 5">FH2-B-D1</strain>
    </source>
</reference>
<dbReference type="PANTHER" id="PTHR24157">
    <property type="entry name" value="ANKYRIN REPEAT, SAM AND BASIC LEUCINE ZIPPER DOMAIN-CONTAINING PROTEIN 1"/>
    <property type="match status" value="1"/>
</dbReference>
<feature type="repeat" description="ANK" evidence="1">
    <location>
        <begin position="234"/>
        <end position="266"/>
    </location>
</feature>
<evidence type="ECO:0000313" key="6">
    <source>
        <dbReference type="Proteomes" id="UP000232188"/>
    </source>
</evidence>
<dbReference type="AlphaFoldDB" id="A0A2M9YMQ6"/>